<evidence type="ECO:0000256" key="9">
    <source>
        <dbReference type="PIRSR" id="PIRSR000149-4"/>
    </source>
</evidence>
<dbReference type="PIRSF" id="PIRSF000149">
    <property type="entry name" value="GAP_DH"/>
    <property type="match status" value="1"/>
</dbReference>
<comment type="similarity">
    <text evidence="2 10">Belongs to the glyceraldehyde-3-phosphate dehydrogenase family.</text>
</comment>
<dbReference type="InterPro" id="IPR020829">
    <property type="entry name" value="GlycerAld_3-P_DH_cat"/>
</dbReference>
<accession>A0A9W7CEQ2</accession>
<dbReference type="InterPro" id="IPR052978">
    <property type="entry name" value="GAP_dehydrogenase"/>
</dbReference>
<keyword evidence="13" id="KW-1185">Reference proteome</keyword>
<evidence type="ECO:0000259" key="11">
    <source>
        <dbReference type="SMART" id="SM00846"/>
    </source>
</evidence>
<protein>
    <recommendedName>
        <fullName evidence="4">glyceraldehyde-3-phosphate dehydrogenase (NADP(+)) (phosphorylating)</fullName>
        <ecNumber evidence="4">1.2.1.13</ecNumber>
    </recommendedName>
</protein>
<comment type="caution">
    <text evidence="12">The sequence shown here is derived from an EMBL/GenBank/DDBJ whole genome shotgun (WGS) entry which is preliminary data.</text>
</comment>
<dbReference type="CDD" id="cd05214">
    <property type="entry name" value="GAPDH_I_N"/>
    <property type="match status" value="1"/>
</dbReference>
<dbReference type="CDD" id="cd18126">
    <property type="entry name" value="GAPDH_I_C"/>
    <property type="match status" value="1"/>
</dbReference>
<dbReference type="Pfam" id="PF02800">
    <property type="entry name" value="Gp_dh_C"/>
    <property type="match status" value="1"/>
</dbReference>
<comment type="catalytic activity">
    <reaction evidence="5">
        <text>D-glyceraldehyde 3-phosphate + phosphate + NADP(+) = (2R)-3-phospho-glyceroyl phosphate + NADPH + H(+)</text>
        <dbReference type="Rhea" id="RHEA:10296"/>
        <dbReference type="ChEBI" id="CHEBI:15378"/>
        <dbReference type="ChEBI" id="CHEBI:43474"/>
        <dbReference type="ChEBI" id="CHEBI:57604"/>
        <dbReference type="ChEBI" id="CHEBI:57783"/>
        <dbReference type="ChEBI" id="CHEBI:58349"/>
        <dbReference type="ChEBI" id="CHEBI:59776"/>
        <dbReference type="EC" id="1.2.1.13"/>
    </reaction>
</comment>
<dbReference type="Pfam" id="PF00044">
    <property type="entry name" value="Gp_dh_N"/>
    <property type="match status" value="1"/>
</dbReference>
<feature type="binding site" evidence="8">
    <location>
        <position position="142"/>
    </location>
    <ligand>
        <name>NAD(+)</name>
        <dbReference type="ChEBI" id="CHEBI:57540"/>
    </ligand>
</feature>
<dbReference type="Gene3D" id="3.40.50.720">
    <property type="entry name" value="NAD(P)-binding Rossmann-like Domain"/>
    <property type="match status" value="1"/>
</dbReference>
<dbReference type="SUPFAM" id="SSF55347">
    <property type="entry name" value="Glyceraldehyde-3-phosphate dehydrogenase-like, C-terminal domain"/>
    <property type="match status" value="1"/>
</dbReference>
<dbReference type="PANTHER" id="PTHR42955">
    <property type="entry name" value="GLYCERALDEHYDE-3-PHOSPHATE DEHYDROGENASE"/>
    <property type="match status" value="1"/>
</dbReference>
<dbReference type="NCBIfam" id="NF033735">
    <property type="entry name" value="G3PDH_Arsen"/>
    <property type="match status" value="1"/>
</dbReference>
<feature type="site" description="Activates thiol group during catalysis" evidence="9">
    <location>
        <position position="201"/>
    </location>
</feature>
<proteinExistence type="inferred from homology"/>
<dbReference type="InterPro" id="IPR020830">
    <property type="entry name" value="GlycerAld_3-P_DH_AS"/>
</dbReference>
<dbReference type="InterPro" id="IPR020831">
    <property type="entry name" value="GlycerAld/Erythrose_P_DH"/>
</dbReference>
<reference evidence="12" key="1">
    <citation type="submission" date="2022-07" db="EMBL/GenBank/DDBJ databases">
        <title>Genome analysis of Parmales, a sister group of diatoms, reveals the evolutionary specialization of diatoms from phago-mixotrophs to photoautotrophs.</title>
        <authorList>
            <person name="Ban H."/>
            <person name="Sato S."/>
            <person name="Yoshikawa S."/>
            <person name="Kazumasa Y."/>
            <person name="Nakamura Y."/>
            <person name="Ichinomiya M."/>
            <person name="Saitoh K."/>
            <person name="Sato N."/>
            <person name="Blanc-Mathieu R."/>
            <person name="Endo H."/>
            <person name="Kuwata A."/>
            <person name="Ogata H."/>
        </authorList>
    </citation>
    <scope>NUCLEOTIDE SEQUENCE</scope>
</reference>
<organism evidence="12 13">
    <name type="scientific">Triparma retinervis</name>
    <dbReference type="NCBI Taxonomy" id="2557542"/>
    <lineage>
        <taxon>Eukaryota</taxon>
        <taxon>Sar</taxon>
        <taxon>Stramenopiles</taxon>
        <taxon>Ochrophyta</taxon>
        <taxon>Bolidophyceae</taxon>
        <taxon>Parmales</taxon>
        <taxon>Triparmaceae</taxon>
        <taxon>Triparma</taxon>
    </lineage>
</organism>
<dbReference type="Proteomes" id="UP001165082">
    <property type="component" value="Unassembled WGS sequence"/>
</dbReference>
<keyword evidence="8" id="KW-0547">Nucleotide-binding</keyword>
<dbReference type="Gene3D" id="3.30.360.10">
    <property type="entry name" value="Dihydrodipicolinate Reductase, domain 2"/>
    <property type="match status" value="1"/>
</dbReference>
<gene>
    <name evidence="12" type="ORF">TrRE_jg5638</name>
</gene>
<feature type="binding site" evidence="7">
    <location>
        <begin position="173"/>
        <end position="175"/>
    </location>
    <ligand>
        <name>D-glyceraldehyde 3-phosphate</name>
        <dbReference type="ChEBI" id="CHEBI:59776"/>
    </ligand>
</feature>
<evidence type="ECO:0000256" key="1">
    <source>
        <dbReference type="ARBA" id="ARBA00005215"/>
    </source>
</evidence>
<name>A0A9W7CEQ2_9STRA</name>
<evidence type="ECO:0000256" key="6">
    <source>
        <dbReference type="PIRSR" id="PIRSR000149-1"/>
    </source>
</evidence>
<feature type="active site" description="Nucleophile" evidence="6">
    <location>
        <position position="174"/>
    </location>
</feature>
<feature type="domain" description="Glyceraldehyde 3-phosphate dehydrogenase NAD(P) binding" evidence="11">
    <location>
        <begin position="22"/>
        <end position="174"/>
    </location>
</feature>
<dbReference type="PROSITE" id="PS00071">
    <property type="entry name" value="GAPDH"/>
    <property type="match status" value="1"/>
</dbReference>
<dbReference type="OrthoDB" id="1152826at2759"/>
<dbReference type="InterPro" id="IPR054835">
    <property type="entry name" value="G3PDH_Arsen"/>
</dbReference>
<dbReference type="SMART" id="SM00846">
    <property type="entry name" value="Gp_dh_N"/>
    <property type="match status" value="1"/>
</dbReference>
<dbReference type="EMBL" id="BRXZ01000025">
    <property type="protein sequence ID" value="GMI03299.1"/>
    <property type="molecule type" value="Genomic_DNA"/>
</dbReference>
<dbReference type="AlphaFoldDB" id="A0A9W7CEQ2"/>
<dbReference type="InterPro" id="IPR020828">
    <property type="entry name" value="GlycerAld_3-P_DH_NAD(P)-bd"/>
</dbReference>
<evidence type="ECO:0000256" key="2">
    <source>
        <dbReference type="ARBA" id="ARBA00007406"/>
    </source>
</evidence>
<dbReference type="PRINTS" id="PR00078">
    <property type="entry name" value="G3PDHDRGNASE"/>
</dbReference>
<dbReference type="FunFam" id="3.30.360.10:FF:000002">
    <property type="entry name" value="Glyceraldehyde-3-phosphate dehydrogenase"/>
    <property type="match status" value="1"/>
</dbReference>
<dbReference type="SUPFAM" id="SSF51735">
    <property type="entry name" value="NAD(P)-binding Rossmann-fold domains"/>
    <property type="match status" value="1"/>
</dbReference>
<evidence type="ECO:0000256" key="7">
    <source>
        <dbReference type="PIRSR" id="PIRSR000149-2"/>
    </source>
</evidence>
<evidence type="ECO:0000256" key="8">
    <source>
        <dbReference type="PIRSR" id="PIRSR000149-3"/>
    </source>
</evidence>
<dbReference type="GO" id="GO:0051287">
    <property type="term" value="F:NAD binding"/>
    <property type="evidence" value="ECO:0007669"/>
    <property type="project" value="InterPro"/>
</dbReference>
<dbReference type="GO" id="GO:0047100">
    <property type="term" value="F:glyceraldehyde-3-phosphate dehydrogenase (NADP+) (phosphorylating) activity"/>
    <property type="evidence" value="ECO:0007669"/>
    <property type="project" value="UniProtKB-EC"/>
</dbReference>
<feature type="binding site" evidence="7">
    <location>
        <begin position="235"/>
        <end position="236"/>
    </location>
    <ligand>
        <name>D-glyceraldehyde 3-phosphate</name>
        <dbReference type="ChEBI" id="CHEBI:59776"/>
    </ligand>
</feature>
<feature type="binding site" evidence="8">
    <location>
        <begin position="31"/>
        <end position="32"/>
    </location>
    <ligand>
        <name>NAD(+)</name>
        <dbReference type="ChEBI" id="CHEBI:57540"/>
    </ligand>
</feature>
<evidence type="ECO:0000256" key="10">
    <source>
        <dbReference type="RuleBase" id="RU000397"/>
    </source>
</evidence>
<dbReference type="PANTHER" id="PTHR42955:SF1">
    <property type="entry name" value="GLYCERALDEHYDE-3-PHOSPHATE DEHYDROGENASE"/>
    <property type="match status" value="1"/>
</dbReference>
<dbReference type="InterPro" id="IPR036291">
    <property type="entry name" value="NAD(P)-bd_dom_sf"/>
</dbReference>
<evidence type="ECO:0000313" key="13">
    <source>
        <dbReference type="Proteomes" id="UP001165082"/>
    </source>
</evidence>
<evidence type="ECO:0000256" key="3">
    <source>
        <dbReference type="ARBA" id="ARBA00023002"/>
    </source>
</evidence>
<feature type="binding site" evidence="8">
    <location>
        <position position="53"/>
    </location>
    <ligand>
        <name>NAD(+)</name>
        <dbReference type="ChEBI" id="CHEBI:57540"/>
    </ligand>
</feature>
<sequence length="363" mass="39854">MNELYSSVKSYLEFLNRQIMSTKICVNGLGRIGRLLIRCLWSDPTITISHFNDICSIDSAAYLLQYDTVHGTWDKKVTVEGTDIVIDGVKIPFSQQADPSKIPMSKEIEIVCCCTGKFLKVDVLTASYLSNPDYNIKKVIVSAPVKEPQALNVVIGCNDDKLAPSFDIITNASCTTNCIGPVVRVIKESFGIKHGCITTCHNVTGTQTLVDMPNTKKSDLRRARSGMCNLCPTSTGSATAITEVYPDLKGKMNGLAIRVPLLNASITDCVFEVEKPVTREEVNAALEKASLEGPLKGILGFETAPLVSTDYTNDERSSIVDALSTMVIDGTMVKIYAWYDNEMGYSKRMAELTNMVAEKFVRN</sequence>
<feature type="binding site" evidence="7">
    <location>
        <position position="258"/>
    </location>
    <ligand>
        <name>D-glyceraldehyde 3-phosphate</name>
        <dbReference type="ChEBI" id="CHEBI:59776"/>
    </ligand>
</feature>
<evidence type="ECO:0000256" key="5">
    <source>
        <dbReference type="ARBA" id="ARBA00052787"/>
    </source>
</evidence>
<evidence type="ECO:0000256" key="4">
    <source>
        <dbReference type="ARBA" id="ARBA00039137"/>
    </source>
</evidence>
<comment type="pathway">
    <text evidence="1">Carbohydrate biosynthesis; Calvin cycle.</text>
</comment>
<keyword evidence="8" id="KW-0520">NAD</keyword>
<feature type="binding site" evidence="8">
    <location>
        <position position="341"/>
    </location>
    <ligand>
        <name>NAD(+)</name>
        <dbReference type="ChEBI" id="CHEBI:57540"/>
    </ligand>
</feature>
<dbReference type="EC" id="1.2.1.13" evidence="4"/>
<evidence type="ECO:0000313" key="12">
    <source>
        <dbReference type="EMBL" id="GMI03299.1"/>
    </source>
</evidence>
<feature type="binding site" evidence="7">
    <location>
        <position position="204"/>
    </location>
    <ligand>
        <name>D-glyceraldehyde 3-phosphate</name>
        <dbReference type="ChEBI" id="CHEBI:59776"/>
    </ligand>
</feature>
<keyword evidence="3" id="KW-0560">Oxidoreductase</keyword>